<feature type="compositionally biased region" description="Polar residues" evidence="1">
    <location>
        <begin position="12"/>
        <end position="26"/>
    </location>
</feature>
<evidence type="ECO:0000313" key="2">
    <source>
        <dbReference type="EMBL" id="TRY73884.1"/>
    </source>
</evidence>
<feature type="region of interest" description="Disordered" evidence="1">
    <location>
        <begin position="1"/>
        <end position="80"/>
    </location>
</feature>
<comment type="caution">
    <text evidence="2">The sequence shown here is derived from an EMBL/GenBank/DDBJ whole genome shotgun (WGS) entry which is preliminary data.</text>
</comment>
<feature type="compositionally biased region" description="Basic and acidic residues" evidence="1">
    <location>
        <begin position="1"/>
        <end position="11"/>
    </location>
</feature>
<dbReference type="EMBL" id="VCGU01000007">
    <property type="protein sequence ID" value="TRY73884.1"/>
    <property type="molecule type" value="Genomic_DNA"/>
</dbReference>
<proteinExistence type="predicted"/>
<accession>A0A553P872</accession>
<sequence>MEAKREHRESYRWSSPQISSRYSTPSPRGLSPDPIIYALALNPPNEPPKHERESDQQESMSSEIPPAKGIKFSSREISHP</sequence>
<gene>
    <name evidence="2" type="ORF">TCAL_16920</name>
</gene>
<reference evidence="2 3" key="1">
    <citation type="journal article" date="2018" name="Nat. Ecol. Evol.">
        <title>Genomic signatures of mitonuclear coevolution across populations of Tigriopus californicus.</title>
        <authorList>
            <person name="Barreto F.S."/>
            <person name="Watson E.T."/>
            <person name="Lima T.G."/>
            <person name="Willett C.S."/>
            <person name="Edmands S."/>
            <person name="Li W."/>
            <person name="Burton R.S."/>
        </authorList>
    </citation>
    <scope>NUCLEOTIDE SEQUENCE [LARGE SCALE GENOMIC DNA]</scope>
    <source>
        <strain evidence="2 3">San Diego</strain>
    </source>
</reference>
<dbReference type="AlphaFoldDB" id="A0A553P872"/>
<name>A0A553P872_TIGCA</name>
<protein>
    <submittedName>
        <fullName evidence="2">Uncharacterized protein</fullName>
    </submittedName>
</protein>
<keyword evidence="3" id="KW-1185">Reference proteome</keyword>
<dbReference type="Proteomes" id="UP000318571">
    <property type="component" value="Chromosome 3"/>
</dbReference>
<evidence type="ECO:0000256" key="1">
    <source>
        <dbReference type="SAM" id="MobiDB-lite"/>
    </source>
</evidence>
<organism evidence="2 3">
    <name type="scientific">Tigriopus californicus</name>
    <name type="common">Marine copepod</name>
    <dbReference type="NCBI Taxonomy" id="6832"/>
    <lineage>
        <taxon>Eukaryota</taxon>
        <taxon>Metazoa</taxon>
        <taxon>Ecdysozoa</taxon>
        <taxon>Arthropoda</taxon>
        <taxon>Crustacea</taxon>
        <taxon>Multicrustacea</taxon>
        <taxon>Hexanauplia</taxon>
        <taxon>Copepoda</taxon>
        <taxon>Harpacticoida</taxon>
        <taxon>Harpacticidae</taxon>
        <taxon>Tigriopus</taxon>
    </lineage>
</organism>
<evidence type="ECO:0000313" key="3">
    <source>
        <dbReference type="Proteomes" id="UP000318571"/>
    </source>
</evidence>